<feature type="transmembrane region" description="Helical" evidence="5">
    <location>
        <begin position="225"/>
        <end position="248"/>
    </location>
</feature>
<dbReference type="PROSITE" id="PS51012">
    <property type="entry name" value="ABC_TM2"/>
    <property type="match status" value="1"/>
</dbReference>
<evidence type="ECO:0000259" key="6">
    <source>
        <dbReference type="PROSITE" id="PS51012"/>
    </source>
</evidence>
<comment type="caution">
    <text evidence="7">The sequence shown here is derived from an EMBL/GenBank/DDBJ whole genome shotgun (WGS) entry which is preliminary data.</text>
</comment>
<organism evidence="7 8">
    <name type="scientific">candidate division MSBL1 archaeon SCGC-AAA259E17</name>
    <dbReference type="NCBI Taxonomy" id="1698263"/>
    <lineage>
        <taxon>Archaea</taxon>
        <taxon>Methanobacteriati</taxon>
        <taxon>Methanobacteriota</taxon>
        <taxon>candidate division MSBL1</taxon>
    </lineage>
</organism>
<name>A0A133UEE5_9EURY</name>
<dbReference type="PANTHER" id="PTHR43027">
    <property type="entry name" value="DOXORUBICIN RESISTANCE ABC TRANSPORTER PERMEASE PROTEIN DRRC-RELATED"/>
    <property type="match status" value="1"/>
</dbReference>
<gene>
    <name evidence="7" type="ORF">AKJ64_02790</name>
</gene>
<dbReference type="EMBL" id="LHXN01000043">
    <property type="protein sequence ID" value="KXA92573.1"/>
    <property type="molecule type" value="Genomic_DNA"/>
</dbReference>
<keyword evidence="2 5" id="KW-0812">Transmembrane</keyword>
<accession>A0A133UEE5</accession>
<dbReference type="GO" id="GO:0016020">
    <property type="term" value="C:membrane"/>
    <property type="evidence" value="ECO:0007669"/>
    <property type="project" value="UniProtKB-SubCell"/>
</dbReference>
<evidence type="ECO:0000256" key="5">
    <source>
        <dbReference type="SAM" id="Phobius"/>
    </source>
</evidence>
<feature type="domain" description="ABC transmembrane type-2" evidence="6">
    <location>
        <begin position="183"/>
        <end position="415"/>
    </location>
</feature>
<keyword evidence="4 5" id="KW-0472">Membrane</keyword>
<feature type="transmembrane region" description="Helical" evidence="5">
    <location>
        <begin position="269"/>
        <end position="296"/>
    </location>
</feature>
<dbReference type="PANTHER" id="PTHR43027:SF1">
    <property type="entry name" value="DOXORUBICIN RESISTANCE ABC TRANSPORTER PERMEASE PROTEIN DRRC-RELATED"/>
    <property type="match status" value="1"/>
</dbReference>
<evidence type="ECO:0000256" key="3">
    <source>
        <dbReference type="ARBA" id="ARBA00022989"/>
    </source>
</evidence>
<keyword evidence="8" id="KW-1185">Reference proteome</keyword>
<dbReference type="Proteomes" id="UP000070373">
    <property type="component" value="Unassembled WGS sequence"/>
</dbReference>
<dbReference type="AlphaFoldDB" id="A0A133UEE5"/>
<dbReference type="InterPro" id="IPR052902">
    <property type="entry name" value="ABC-2_transporter"/>
</dbReference>
<evidence type="ECO:0000313" key="8">
    <source>
        <dbReference type="Proteomes" id="UP000070373"/>
    </source>
</evidence>
<dbReference type="Pfam" id="PF12698">
    <property type="entry name" value="ABC2_membrane_3"/>
    <property type="match status" value="1"/>
</dbReference>
<evidence type="ECO:0000256" key="4">
    <source>
        <dbReference type="ARBA" id="ARBA00023136"/>
    </source>
</evidence>
<keyword evidence="3 5" id="KW-1133">Transmembrane helix</keyword>
<feature type="transmembrane region" description="Helical" evidence="5">
    <location>
        <begin position="336"/>
        <end position="355"/>
    </location>
</feature>
<feature type="transmembrane region" description="Helical" evidence="5">
    <location>
        <begin position="390"/>
        <end position="409"/>
    </location>
</feature>
<evidence type="ECO:0000256" key="2">
    <source>
        <dbReference type="ARBA" id="ARBA00022692"/>
    </source>
</evidence>
<sequence length="417" mass="46002">MRDIWHIFKAVTKNWFRSKSGVFFSLLFPIMLLLIFGSVMGGMADSSYGLHVQNRDFQNGRPTQLSRALVDALRSVDALNVENVPRNVDPTAYGEESSSFSSYRVLVIPEGFQEKVQTKGIRVGIDVTLTTFSRLENYFGSYIPENRGNEMEKGMEILENAKGFLPDENVSLKFYRGEGDQSAPIVGSIIRSVVGSFNERSIGASQVIGMEYGDLVQEDLGAIDYYLPGLIAAFIMANGIMGVTSNISEFNRNGVIKRLAATSLDKKSWIIGNILNQAVLAFILTLVMIATSWVIFGVEVVPGFYSVLLIFLGSTVFSSMGITLGGFIKDVEAANAAGNAVGFPMMFLSGAFWPLETMPGFMQTVAKALPLYYFHDGLRNIMIYGRLNEAFIPFVLFGILTIAFVAIAVKVTKWKEF</sequence>
<reference evidence="7 8" key="1">
    <citation type="journal article" date="2016" name="Sci. Rep.">
        <title>Metabolic traits of an uncultured archaeal lineage -MSBL1- from brine pools of the Red Sea.</title>
        <authorList>
            <person name="Mwirichia R."/>
            <person name="Alam I."/>
            <person name="Rashid M."/>
            <person name="Vinu M."/>
            <person name="Ba-Alawi W."/>
            <person name="Anthony Kamau A."/>
            <person name="Kamanda Ngugi D."/>
            <person name="Goker M."/>
            <person name="Klenk H.P."/>
            <person name="Bajic V."/>
            <person name="Stingl U."/>
        </authorList>
    </citation>
    <scope>NUCLEOTIDE SEQUENCE [LARGE SCALE GENOMIC DNA]</scope>
    <source>
        <strain evidence="7">SCGC-AAA259E17</strain>
    </source>
</reference>
<feature type="transmembrane region" description="Helical" evidence="5">
    <location>
        <begin position="302"/>
        <end position="324"/>
    </location>
</feature>
<evidence type="ECO:0000256" key="1">
    <source>
        <dbReference type="ARBA" id="ARBA00004141"/>
    </source>
</evidence>
<evidence type="ECO:0000313" key="7">
    <source>
        <dbReference type="EMBL" id="KXA92573.1"/>
    </source>
</evidence>
<protein>
    <recommendedName>
        <fullName evidence="6">ABC transmembrane type-2 domain-containing protein</fullName>
    </recommendedName>
</protein>
<proteinExistence type="predicted"/>
<comment type="subcellular location">
    <subcellularLocation>
        <location evidence="1">Membrane</location>
        <topology evidence="1">Multi-pass membrane protein</topology>
    </subcellularLocation>
</comment>
<dbReference type="GO" id="GO:0140359">
    <property type="term" value="F:ABC-type transporter activity"/>
    <property type="evidence" value="ECO:0007669"/>
    <property type="project" value="InterPro"/>
</dbReference>
<dbReference type="InterPro" id="IPR013525">
    <property type="entry name" value="ABC2_TM"/>
</dbReference>
<feature type="transmembrane region" description="Helical" evidence="5">
    <location>
        <begin position="21"/>
        <end position="44"/>
    </location>
</feature>
<dbReference type="InterPro" id="IPR047817">
    <property type="entry name" value="ABC2_TM_bact-type"/>
</dbReference>